<dbReference type="EMBL" id="BPLR01016724">
    <property type="protein sequence ID" value="GIY85998.1"/>
    <property type="molecule type" value="Genomic_DNA"/>
</dbReference>
<feature type="region of interest" description="Disordered" evidence="1">
    <location>
        <begin position="1"/>
        <end position="23"/>
    </location>
</feature>
<evidence type="ECO:0000313" key="3">
    <source>
        <dbReference type="Proteomes" id="UP001054945"/>
    </source>
</evidence>
<dbReference type="Proteomes" id="UP001054945">
    <property type="component" value="Unassembled WGS sequence"/>
</dbReference>
<dbReference type="AlphaFoldDB" id="A0AAV4WWU7"/>
<protein>
    <submittedName>
        <fullName evidence="2">Uncharacterized protein</fullName>
    </submittedName>
</protein>
<sequence>MTQTENDNVYQEGLLQPNKEMGTSSQNAISLIQSRLNAKEMERISLSPPPPPQIEFLPSVGVSSPHFISISFSPHFIFIALFEREGRTCHFRIEIGLKGPLAVKVPRLSEWVFKCSILPKVGHCIFIDEKQMLLLTIQPEICLLLTRKTLLGRLLPNQSSAFIGGTEGLL</sequence>
<name>A0AAV4WWU7_CAEEX</name>
<gene>
    <name evidence="2" type="ORF">CEXT_319611</name>
</gene>
<reference evidence="2 3" key="1">
    <citation type="submission" date="2021-06" db="EMBL/GenBank/DDBJ databases">
        <title>Caerostris extrusa draft genome.</title>
        <authorList>
            <person name="Kono N."/>
            <person name="Arakawa K."/>
        </authorList>
    </citation>
    <scope>NUCLEOTIDE SEQUENCE [LARGE SCALE GENOMIC DNA]</scope>
</reference>
<evidence type="ECO:0000313" key="2">
    <source>
        <dbReference type="EMBL" id="GIY85998.1"/>
    </source>
</evidence>
<organism evidence="2 3">
    <name type="scientific">Caerostris extrusa</name>
    <name type="common">Bark spider</name>
    <name type="synonym">Caerostris bankana</name>
    <dbReference type="NCBI Taxonomy" id="172846"/>
    <lineage>
        <taxon>Eukaryota</taxon>
        <taxon>Metazoa</taxon>
        <taxon>Ecdysozoa</taxon>
        <taxon>Arthropoda</taxon>
        <taxon>Chelicerata</taxon>
        <taxon>Arachnida</taxon>
        <taxon>Araneae</taxon>
        <taxon>Araneomorphae</taxon>
        <taxon>Entelegynae</taxon>
        <taxon>Araneoidea</taxon>
        <taxon>Araneidae</taxon>
        <taxon>Caerostris</taxon>
    </lineage>
</organism>
<comment type="caution">
    <text evidence="2">The sequence shown here is derived from an EMBL/GenBank/DDBJ whole genome shotgun (WGS) entry which is preliminary data.</text>
</comment>
<keyword evidence="3" id="KW-1185">Reference proteome</keyword>
<proteinExistence type="predicted"/>
<evidence type="ECO:0000256" key="1">
    <source>
        <dbReference type="SAM" id="MobiDB-lite"/>
    </source>
</evidence>
<accession>A0AAV4WWU7</accession>